<dbReference type="GeneID" id="73335441"/>
<accession>A0A9Q8W8M1</accession>
<evidence type="ECO:0000313" key="3">
    <source>
        <dbReference type="Proteomes" id="UP000830671"/>
    </source>
</evidence>
<proteinExistence type="predicted"/>
<feature type="region of interest" description="Disordered" evidence="1">
    <location>
        <begin position="74"/>
        <end position="96"/>
    </location>
</feature>
<protein>
    <submittedName>
        <fullName evidence="2">Uncharacterized protein</fullName>
    </submittedName>
</protein>
<dbReference type="Proteomes" id="UP000830671">
    <property type="component" value="Chromosome 1"/>
</dbReference>
<sequence length="364" mass="40937">MPRQYQGKDLYDASATATGMNYCLNPRTNRLPSQKRKIDRLSLLDCNFGFVVFAKPSHSRRDVVGNKLVRQSTTDKLSFKHPRHPNGSRVISSSSKWHAKNKVMTKLNHEYNHANPPWKASRGSLTTNPWELAYDEKPLVSEPVIPWSVFFSECRQMVPGPCILRMDEVAKCCPRRGASCWVSTDSIERNEVKDFSGGISASGMSIFERLEEYELWWTPKRYRFSSRGCQLPSWTPLLMQNLQGRLEFLFGAGLRPTFVNLSSPGLLSNTVAGHSGTCICFFSNSLLRLYDVDYVQKAMESGSVQIQYGVATTVMLGQSLPTPCPPLFTSPSLLCELPLLVNLMPHITPTFAKTIHAKSLHKLS</sequence>
<organism evidence="2 3">
    <name type="scientific">Colletotrichum lupini</name>
    <dbReference type="NCBI Taxonomy" id="145971"/>
    <lineage>
        <taxon>Eukaryota</taxon>
        <taxon>Fungi</taxon>
        <taxon>Dikarya</taxon>
        <taxon>Ascomycota</taxon>
        <taxon>Pezizomycotina</taxon>
        <taxon>Sordariomycetes</taxon>
        <taxon>Hypocreomycetidae</taxon>
        <taxon>Glomerellales</taxon>
        <taxon>Glomerellaceae</taxon>
        <taxon>Colletotrichum</taxon>
        <taxon>Colletotrichum acutatum species complex</taxon>
    </lineage>
</organism>
<gene>
    <name evidence="2" type="ORF">CLUP02_01390</name>
</gene>
<evidence type="ECO:0000313" key="2">
    <source>
        <dbReference type="EMBL" id="UQC74738.1"/>
    </source>
</evidence>
<dbReference type="AlphaFoldDB" id="A0A9Q8W8M1"/>
<name>A0A9Q8W8M1_9PEZI</name>
<keyword evidence="3" id="KW-1185">Reference proteome</keyword>
<evidence type="ECO:0000256" key="1">
    <source>
        <dbReference type="SAM" id="MobiDB-lite"/>
    </source>
</evidence>
<dbReference type="KEGG" id="clup:CLUP02_01390"/>
<reference evidence="2" key="1">
    <citation type="journal article" date="2021" name="Mol. Plant Microbe Interact.">
        <title>Complete Genome Sequence of the Plant-Pathogenic Fungus Colletotrichum lupini.</title>
        <authorList>
            <person name="Baroncelli R."/>
            <person name="Pensec F."/>
            <person name="Da Lio D."/>
            <person name="Boufleur T."/>
            <person name="Vicente I."/>
            <person name="Sarrocco S."/>
            <person name="Picot A."/>
            <person name="Baraldi E."/>
            <person name="Sukno S."/>
            <person name="Thon M."/>
            <person name="Le Floch G."/>
        </authorList>
    </citation>
    <scope>NUCLEOTIDE SEQUENCE</scope>
    <source>
        <strain evidence="2">IMI 504893</strain>
    </source>
</reference>
<dbReference type="RefSeq" id="XP_049136388.1">
    <property type="nucleotide sequence ID" value="XM_049280431.1"/>
</dbReference>
<dbReference type="EMBL" id="CP019471">
    <property type="protein sequence ID" value="UQC74738.1"/>
    <property type="molecule type" value="Genomic_DNA"/>
</dbReference>